<gene>
    <name evidence="3" type="ORF">DN752_09520</name>
</gene>
<evidence type="ECO:0000313" key="3">
    <source>
        <dbReference type="EMBL" id="AWW30340.1"/>
    </source>
</evidence>
<proteinExistence type="predicted"/>
<dbReference type="GO" id="GO:0005524">
    <property type="term" value="F:ATP binding"/>
    <property type="evidence" value="ECO:0007669"/>
    <property type="project" value="UniProtKB-KW"/>
</dbReference>
<dbReference type="RefSeq" id="WP_112783721.1">
    <property type="nucleotide sequence ID" value="NZ_CP030041.1"/>
</dbReference>
<dbReference type="AlphaFoldDB" id="A0A2Z4II23"/>
<dbReference type="PANTHER" id="PTHR35526">
    <property type="entry name" value="ANTI-SIGMA-F FACTOR RSBW-RELATED"/>
    <property type="match status" value="1"/>
</dbReference>
<dbReference type="KEGG" id="est:DN752_09520"/>
<organism evidence="3 4">
    <name type="scientific">Echinicola strongylocentroti</name>
    <dbReference type="NCBI Taxonomy" id="1795355"/>
    <lineage>
        <taxon>Bacteria</taxon>
        <taxon>Pseudomonadati</taxon>
        <taxon>Bacteroidota</taxon>
        <taxon>Cytophagia</taxon>
        <taxon>Cytophagales</taxon>
        <taxon>Cyclobacteriaceae</taxon>
        <taxon>Echinicola</taxon>
    </lineage>
</organism>
<dbReference type="SUPFAM" id="SSF55874">
    <property type="entry name" value="ATPase domain of HSP90 chaperone/DNA topoisomerase II/histidine kinase"/>
    <property type="match status" value="1"/>
</dbReference>
<dbReference type="InterPro" id="IPR036890">
    <property type="entry name" value="HATPase_C_sf"/>
</dbReference>
<protein>
    <submittedName>
        <fullName evidence="3">ATP-binding protein</fullName>
    </submittedName>
</protein>
<dbReference type="PANTHER" id="PTHR35526:SF3">
    <property type="entry name" value="ANTI-SIGMA-F FACTOR RSBW"/>
    <property type="match status" value="1"/>
</dbReference>
<dbReference type="GO" id="GO:0004674">
    <property type="term" value="F:protein serine/threonine kinase activity"/>
    <property type="evidence" value="ECO:0007669"/>
    <property type="project" value="UniProtKB-KW"/>
</dbReference>
<dbReference type="OrthoDB" id="9792240at2"/>
<reference evidence="3 4" key="1">
    <citation type="submission" date="2018-06" db="EMBL/GenBank/DDBJ databases">
        <title>Echinicola strongylocentroti sp. nov., isolated from a sea urchin Strongylocentrotus intermedius.</title>
        <authorList>
            <person name="Bae S.S."/>
        </authorList>
    </citation>
    <scope>NUCLEOTIDE SEQUENCE [LARGE SCALE GENOMIC DNA]</scope>
    <source>
        <strain evidence="3 4">MEBiC08714</strain>
    </source>
</reference>
<dbReference type="InterPro" id="IPR003594">
    <property type="entry name" value="HATPase_dom"/>
</dbReference>
<dbReference type="Gene3D" id="3.30.565.10">
    <property type="entry name" value="Histidine kinase-like ATPase, C-terminal domain"/>
    <property type="match status" value="1"/>
</dbReference>
<dbReference type="InterPro" id="IPR050267">
    <property type="entry name" value="Anti-sigma-factor_SerPK"/>
</dbReference>
<name>A0A2Z4II23_9BACT</name>
<keyword evidence="3" id="KW-0067">ATP-binding</keyword>
<keyword evidence="3" id="KW-0547">Nucleotide-binding</keyword>
<keyword evidence="4" id="KW-1185">Reference proteome</keyword>
<evidence type="ECO:0000256" key="1">
    <source>
        <dbReference type="ARBA" id="ARBA00022527"/>
    </source>
</evidence>
<feature type="domain" description="Histidine kinase/HSP90-like ATPase" evidence="2">
    <location>
        <begin position="12"/>
        <end position="137"/>
    </location>
</feature>
<keyword evidence="1" id="KW-0808">Transferase</keyword>
<accession>A0A2Z4II23</accession>
<keyword evidence="1" id="KW-0723">Serine/threonine-protein kinase</keyword>
<sequence>MKHELRLYCEKTKLSDLRDFLDQELSSAKLTDILKNELVLAVEEVCANRIIHTHGCNPASHLHVKVLKQEDRIIFEITDSGEPFDILDYKTPDLKEVIKGRQKSKAGGGVGILLVKRIMDTIEIETQQSRYLVRLTKQLNSK</sequence>
<dbReference type="Proteomes" id="UP000248688">
    <property type="component" value="Chromosome"/>
</dbReference>
<dbReference type="EMBL" id="CP030041">
    <property type="protein sequence ID" value="AWW30340.1"/>
    <property type="molecule type" value="Genomic_DNA"/>
</dbReference>
<dbReference type="CDD" id="cd16936">
    <property type="entry name" value="HATPase_RsbW-like"/>
    <property type="match status" value="1"/>
</dbReference>
<keyword evidence="1" id="KW-0418">Kinase</keyword>
<evidence type="ECO:0000259" key="2">
    <source>
        <dbReference type="Pfam" id="PF13581"/>
    </source>
</evidence>
<evidence type="ECO:0000313" key="4">
    <source>
        <dbReference type="Proteomes" id="UP000248688"/>
    </source>
</evidence>
<dbReference type="Pfam" id="PF13581">
    <property type="entry name" value="HATPase_c_2"/>
    <property type="match status" value="1"/>
</dbReference>